<feature type="domain" description="PHD-type" evidence="14">
    <location>
        <begin position="795"/>
        <end position="846"/>
    </location>
</feature>
<feature type="compositionally biased region" description="Polar residues" evidence="13">
    <location>
        <begin position="39"/>
        <end position="49"/>
    </location>
</feature>
<keyword evidence="6 12" id="KW-0863">Zinc-finger</keyword>
<reference evidence="15" key="1">
    <citation type="journal article" date="2023" name="G3 (Bethesda)">
        <title>A reference genome for the long-term kleptoplast-retaining sea slug Elysia crispata morphotype clarki.</title>
        <authorList>
            <person name="Eastman K.E."/>
            <person name="Pendleton A.L."/>
            <person name="Shaikh M.A."/>
            <person name="Suttiyut T."/>
            <person name="Ogas R."/>
            <person name="Tomko P."/>
            <person name="Gavelis G."/>
            <person name="Widhalm J.R."/>
            <person name="Wisecaver J.H."/>
        </authorList>
    </citation>
    <scope>NUCLEOTIDE SEQUENCE</scope>
    <source>
        <strain evidence="15">ECLA1</strain>
    </source>
</reference>
<feature type="compositionally biased region" description="Basic and acidic residues" evidence="13">
    <location>
        <begin position="1216"/>
        <end position="1226"/>
    </location>
</feature>
<feature type="compositionally biased region" description="Low complexity" evidence="13">
    <location>
        <begin position="1438"/>
        <end position="1454"/>
    </location>
</feature>
<dbReference type="InterPro" id="IPR013083">
    <property type="entry name" value="Znf_RING/FYVE/PHD"/>
</dbReference>
<feature type="compositionally biased region" description="Polar residues" evidence="13">
    <location>
        <begin position="1414"/>
        <end position="1437"/>
    </location>
</feature>
<evidence type="ECO:0000256" key="9">
    <source>
        <dbReference type="ARBA" id="ARBA00023015"/>
    </source>
</evidence>
<feature type="region of interest" description="Disordered" evidence="13">
    <location>
        <begin position="1147"/>
        <end position="1454"/>
    </location>
</feature>
<feature type="region of interest" description="Disordered" evidence="13">
    <location>
        <begin position="616"/>
        <end position="646"/>
    </location>
</feature>
<feature type="compositionally biased region" description="Basic and acidic residues" evidence="13">
    <location>
        <begin position="1239"/>
        <end position="1251"/>
    </location>
</feature>
<feature type="compositionally biased region" description="Polar residues" evidence="13">
    <location>
        <begin position="1095"/>
        <end position="1117"/>
    </location>
</feature>
<dbReference type="InterPro" id="IPR001965">
    <property type="entry name" value="Znf_PHD"/>
</dbReference>
<comment type="caution">
    <text evidence="15">The sequence shown here is derived from an EMBL/GenBank/DDBJ whole genome shotgun (WGS) entry which is preliminary data.</text>
</comment>
<keyword evidence="5" id="KW-0677">Repeat</keyword>
<keyword evidence="10" id="KW-0804">Transcription</keyword>
<feature type="compositionally biased region" description="Polar residues" evidence="13">
    <location>
        <begin position="1283"/>
        <end position="1301"/>
    </location>
</feature>
<protein>
    <recommendedName>
        <fullName evidence="3">PHD finger protein 10</fullName>
    </recommendedName>
</protein>
<feature type="region of interest" description="Disordered" evidence="13">
    <location>
        <begin position="335"/>
        <end position="377"/>
    </location>
</feature>
<dbReference type="SMART" id="SM00249">
    <property type="entry name" value="PHD"/>
    <property type="match status" value="2"/>
</dbReference>
<dbReference type="EMBL" id="JAWDGP010003379">
    <property type="protein sequence ID" value="KAK3774879.1"/>
    <property type="molecule type" value="Genomic_DNA"/>
</dbReference>
<feature type="compositionally biased region" description="Polar residues" evidence="13">
    <location>
        <begin position="1252"/>
        <end position="1273"/>
    </location>
</feature>
<keyword evidence="11" id="KW-0539">Nucleus</keyword>
<dbReference type="GO" id="GO:0008270">
    <property type="term" value="F:zinc ion binding"/>
    <property type="evidence" value="ECO:0007669"/>
    <property type="project" value="UniProtKB-KW"/>
</dbReference>
<feature type="region of interest" description="Disordered" evidence="13">
    <location>
        <begin position="19"/>
        <end position="87"/>
    </location>
</feature>
<evidence type="ECO:0000313" key="15">
    <source>
        <dbReference type="EMBL" id="KAK3774879.1"/>
    </source>
</evidence>
<evidence type="ECO:0000256" key="4">
    <source>
        <dbReference type="ARBA" id="ARBA00022723"/>
    </source>
</evidence>
<dbReference type="GO" id="GO:0007399">
    <property type="term" value="P:nervous system development"/>
    <property type="evidence" value="ECO:0007669"/>
    <property type="project" value="UniProtKB-KW"/>
</dbReference>
<dbReference type="Gene3D" id="3.30.40.10">
    <property type="entry name" value="Zinc/RING finger domain, C3HC4 (zinc finger)"/>
    <property type="match status" value="1"/>
</dbReference>
<dbReference type="PANTHER" id="PTHR45888">
    <property type="entry name" value="HL01030P-RELATED"/>
    <property type="match status" value="1"/>
</dbReference>
<feature type="region of interest" description="Disordered" evidence="13">
    <location>
        <begin position="668"/>
        <end position="696"/>
    </location>
</feature>
<evidence type="ECO:0000256" key="10">
    <source>
        <dbReference type="ARBA" id="ARBA00023163"/>
    </source>
</evidence>
<feature type="compositionally biased region" description="Basic and acidic residues" evidence="13">
    <location>
        <begin position="1059"/>
        <end position="1080"/>
    </location>
</feature>
<comment type="similarity">
    <text evidence="2">Belongs to the SAYP family.</text>
</comment>
<dbReference type="InterPro" id="IPR019787">
    <property type="entry name" value="Znf_PHD-finger"/>
</dbReference>
<dbReference type="PANTHER" id="PTHR45888:SF4">
    <property type="entry name" value="PHD FINGER PROTEIN 10"/>
    <property type="match status" value="1"/>
</dbReference>
<feature type="region of interest" description="Disordered" evidence="13">
    <location>
        <begin position="1497"/>
        <end position="1525"/>
    </location>
</feature>
<dbReference type="Proteomes" id="UP001283361">
    <property type="component" value="Unassembled WGS sequence"/>
</dbReference>
<dbReference type="SUPFAM" id="SSF57903">
    <property type="entry name" value="FYVE/PHD zinc finger"/>
    <property type="match status" value="2"/>
</dbReference>
<feature type="compositionally biased region" description="Basic and acidic residues" evidence="13">
    <location>
        <begin position="978"/>
        <end position="988"/>
    </location>
</feature>
<dbReference type="CDD" id="cd15529">
    <property type="entry name" value="PHD2_PHF10"/>
    <property type="match status" value="1"/>
</dbReference>
<feature type="region of interest" description="Disordered" evidence="13">
    <location>
        <begin position="856"/>
        <end position="895"/>
    </location>
</feature>
<comment type="subcellular location">
    <subcellularLocation>
        <location evidence="1">Nucleus</location>
    </subcellularLocation>
</comment>
<evidence type="ECO:0000256" key="6">
    <source>
        <dbReference type="ARBA" id="ARBA00022771"/>
    </source>
</evidence>
<keyword evidence="4" id="KW-0479">Metal-binding</keyword>
<keyword evidence="8" id="KW-0524">Neurogenesis</keyword>
<dbReference type="CDD" id="cd15528">
    <property type="entry name" value="PHD1_PHF10"/>
    <property type="match status" value="1"/>
</dbReference>
<evidence type="ECO:0000256" key="1">
    <source>
        <dbReference type="ARBA" id="ARBA00004123"/>
    </source>
</evidence>
<feature type="compositionally biased region" description="Polar residues" evidence="13">
    <location>
        <begin position="335"/>
        <end position="359"/>
    </location>
</feature>
<name>A0AAE0ZSM9_9GAST</name>
<organism evidence="15 16">
    <name type="scientific">Elysia crispata</name>
    <name type="common">lettuce slug</name>
    <dbReference type="NCBI Taxonomy" id="231223"/>
    <lineage>
        <taxon>Eukaryota</taxon>
        <taxon>Metazoa</taxon>
        <taxon>Spiralia</taxon>
        <taxon>Lophotrochozoa</taxon>
        <taxon>Mollusca</taxon>
        <taxon>Gastropoda</taxon>
        <taxon>Heterobranchia</taxon>
        <taxon>Euthyneura</taxon>
        <taxon>Panpulmonata</taxon>
        <taxon>Sacoglossa</taxon>
        <taxon>Placobranchoidea</taxon>
        <taxon>Plakobranchidae</taxon>
        <taxon>Elysia</taxon>
    </lineage>
</organism>
<dbReference type="InterPro" id="IPR038045">
    <property type="entry name" value="PHF10_PHD_finger_1"/>
</dbReference>
<evidence type="ECO:0000256" key="12">
    <source>
        <dbReference type="PROSITE-ProRule" id="PRU00146"/>
    </source>
</evidence>
<proteinExistence type="inferred from homology"/>
<keyword evidence="16" id="KW-1185">Reference proteome</keyword>
<gene>
    <name evidence="15" type="ORF">RRG08_007238</name>
</gene>
<evidence type="ECO:0000256" key="11">
    <source>
        <dbReference type="ARBA" id="ARBA00023242"/>
    </source>
</evidence>
<feature type="compositionally biased region" description="Basic and acidic residues" evidence="13">
    <location>
        <begin position="1326"/>
        <end position="1355"/>
    </location>
</feature>
<evidence type="ECO:0000256" key="13">
    <source>
        <dbReference type="SAM" id="MobiDB-lite"/>
    </source>
</evidence>
<evidence type="ECO:0000256" key="2">
    <source>
        <dbReference type="ARBA" id="ARBA00006097"/>
    </source>
</evidence>
<dbReference type="InterPro" id="IPR011011">
    <property type="entry name" value="Znf_FYVE_PHD"/>
</dbReference>
<dbReference type="CDD" id="cd21085">
    <property type="entry name" value="WH_NTD_PHF10"/>
    <property type="match status" value="1"/>
</dbReference>
<feature type="compositionally biased region" description="Acidic residues" evidence="13">
    <location>
        <begin position="623"/>
        <end position="637"/>
    </location>
</feature>
<feature type="compositionally biased region" description="Basic residues" evidence="13">
    <location>
        <begin position="1011"/>
        <end position="1022"/>
    </location>
</feature>
<feature type="compositionally biased region" description="Low complexity" evidence="13">
    <location>
        <begin position="1193"/>
        <end position="1215"/>
    </location>
</feature>
<evidence type="ECO:0000256" key="8">
    <source>
        <dbReference type="ARBA" id="ARBA00022902"/>
    </source>
</evidence>
<feature type="region of interest" description="Disordered" evidence="13">
    <location>
        <begin position="916"/>
        <end position="1117"/>
    </location>
</feature>
<evidence type="ECO:0000256" key="5">
    <source>
        <dbReference type="ARBA" id="ARBA00022737"/>
    </source>
</evidence>
<sequence length="1525" mass="167596">MSNRKAEVQTDGLRILKMAAPISEQSGKISDANMEEPSVASSDEPSVLSSDVALEPDNERRSGDIQEATPVNKPENKNQEPAAPSAFHVVSYPDGHKELTTDILEACDPVTQPELSTNAGSSIEVEPPEPGEQGDVPHEPPPVKHFSATVVQQENNENDDDTSNKDLAAACMTPSEGNQILAQSENKAVEMEGVNLEDIDDAVERALLDEVGEDSYGKSAGDNSNELEGLQTKAADLNGGSDPGQGDGPADPHGTPQTHRMEKVLNIDEETRMGLDATPVNDQSLLKESFTYPSLPPKKLFQIDDTKDSEASDTETKMSMTMTDTEDLRLRNTISIDDGTNVSATSDSNTEAPTPTSTRKPFRATREGIGVSQDGLSEGGERVFTAENLFEYQWPIDGGEWHLLQEQVSEYLSIKSFKRKYPDLDRRVCDKEEKDFLRDKGVVTETQSDLGLTALRSEEVYDLMMKDYNEKYQDYITFLQEKQKKVIREKHKEYSEQAKIDKSKMESYSKKAARSAAEFNANMMREKKDERRAYFDLQTYTVHFPKNKFATLPPKRTKIGAYPVAVLTGQYQDHYRRYNPDELKYLPVKTVLHDPRKPVKYVRPMPESVRLAIIEKQKPQPPPEEEMEVQEELTEDSSENKENNVVPESTVIPADEAAIPAIETAQPVTPQVKVEKKSSIKSSSKKRPKIELSPERPKKTFKKARESLITSEAEVASEESVAADGTEMNKLDGKSLIPKIHGLEKCRICKQRSTKEERKNEKIVKCAQCGKIGHTSCLDLTEELVAVIKTYPWQCMECKTCVKCMDPFDEDKMMFCDRCDRGYHTFCIGLEALPTGHWECGNCEGVPIVLSKSKQDTSANVDKTIPEEAASEQVKSEVGELSTLSETTTYPPIEPTLEEKQELLEEGEISDFAPTTTTTEAESGLPQTAAPGSSNPTGVLTPGSVSKIERRGRKRKYPIDPNKPKVSHKKAKPAITPKQDRVTGERQSRRLKQKEEEEEEKKKKEEEKLELKKKKKKKKLKKLAAEAAAAAAAAAALAYAASHPDEDCSGMLPQSGAQKMDEVPTDKTEMIEGAKDKVDSAESISENVSKDNVAIPSSDTPENINTSEELSGKNLNATKVVPDVSDSEQLSATISNLQKSIVKYEQSIGKDSESVTGTSVETHLPKTEECFKDSEKPISVPSLEKGDSNKYLPPESSESIEEPIIASADDSAVSSSDDRAVVKEEAACDLTQDENGSAEEIKRPEFQKESQDTIMSNENTSETKPTTESSDIPSQVPKEQELPSESENLISSSQKSDQTVLGNPDPNPTQTVVEKEAVPTSFQSSEEMKENEQTEILQDKPKESIDTVPELKKSSEASLQLSSTEPKESEAHIPSPSLHLQTSSEESASQPQPKENLNTLSSPVTTSKSEDPLTLTQSSPELSQPGVSSVSENPQFCSTSESSLLPLSVSTPSTAVSDCEASSALVPNPLLTATEAPIPIRISDIPLPGETSEIKQEVKTSGEAVATSEKGISEVMDTESDKKNI</sequence>
<evidence type="ECO:0000256" key="7">
    <source>
        <dbReference type="ARBA" id="ARBA00022833"/>
    </source>
</evidence>
<evidence type="ECO:0000259" key="14">
    <source>
        <dbReference type="PROSITE" id="PS50016"/>
    </source>
</evidence>
<feature type="compositionally biased region" description="Basic and acidic residues" evidence="13">
    <location>
        <begin position="1000"/>
        <end position="1010"/>
    </location>
</feature>
<feature type="compositionally biased region" description="Basic and acidic residues" evidence="13">
    <location>
        <begin position="1163"/>
        <end position="1176"/>
    </location>
</feature>
<dbReference type="PROSITE" id="PS50016">
    <property type="entry name" value="ZF_PHD_2"/>
    <property type="match status" value="1"/>
</dbReference>
<feature type="compositionally biased region" description="Basic and acidic residues" evidence="13">
    <location>
        <begin position="259"/>
        <end position="268"/>
    </location>
</feature>
<evidence type="ECO:0000256" key="3">
    <source>
        <dbReference type="ARBA" id="ARBA00016995"/>
    </source>
</evidence>
<feature type="region of interest" description="Disordered" evidence="13">
    <location>
        <begin position="213"/>
        <end position="268"/>
    </location>
</feature>
<keyword evidence="9" id="KW-0805">Transcription regulation</keyword>
<feature type="compositionally biased region" description="Polar residues" evidence="13">
    <location>
        <begin position="1378"/>
        <end position="1407"/>
    </location>
</feature>
<feature type="compositionally biased region" description="Low complexity" evidence="13">
    <location>
        <begin position="1025"/>
        <end position="1041"/>
    </location>
</feature>
<dbReference type="Pfam" id="PF00628">
    <property type="entry name" value="PHD"/>
    <property type="match status" value="2"/>
</dbReference>
<feature type="region of interest" description="Disordered" evidence="13">
    <location>
        <begin position="110"/>
        <end position="146"/>
    </location>
</feature>
<keyword evidence="7" id="KW-0862">Zinc</keyword>
<accession>A0AAE0ZSM9</accession>
<dbReference type="GO" id="GO:0071564">
    <property type="term" value="C:npBAF complex"/>
    <property type="evidence" value="ECO:0007669"/>
    <property type="project" value="InterPro"/>
</dbReference>
<evidence type="ECO:0000313" key="16">
    <source>
        <dbReference type="Proteomes" id="UP001283361"/>
    </source>
</evidence>